<keyword evidence="2 6" id="KW-0378">Hydrolase</keyword>
<keyword evidence="3" id="KW-0325">Glycoprotein</keyword>
<comment type="similarity">
    <text evidence="1">Belongs to the glycosyl hydrolase 3 family.</text>
</comment>
<dbReference type="Pfam" id="PF00933">
    <property type="entry name" value="Glyco_hydro_3"/>
    <property type="match status" value="1"/>
</dbReference>
<evidence type="ECO:0000313" key="7">
    <source>
        <dbReference type="Proteomes" id="UP001304895"/>
    </source>
</evidence>
<evidence type="ECO:0000256" key="3">
    <source>
        <dbReference type="ARBA" id="ARBA00023180"/>
    </source>
</evidence>
<organism evidence="6 7">
    <name type="scientific">Trichocladium antarcticum</name>
    <dbReference type="NCBI Taxonomy" id="1450529"/>
    <lineage>
        <taxon>Eukaryota</taxon>
        <taxon>Fungi</taxon>
        <taxon>Dikarya</taxon>
        <taxon>Ascomycota</taxon>
        <taxon>Pezizomycotina</taxon>
        <taxon>Sordariomycetes</taxon>
        <taxon>Sordariomycetidae</taxon>
        <taxon>Sordariales</taxon>
        <taxon>Chaetomiaceae</taxon>
        <taxon>Trichocladium</taxon>
    </lineage>
</organism>
<evidence type="ECO:0000259" key="5">
    <source>
        <dbReference type="Pfam" id="PF00933"/>
    </source>
</evidence>
<proteinExistence type="inferred from homology"/>
<reference evidence="6" key="2">
    <citation type="submission" date="2023-05" db="EMBL/GenBank/DDBJ databases">
        <authorList>
            <consortium name="Lawrence Berkeley National Laboratory"/>
            <person name="Steindorff A."/>
            <person name="Hensen N."/>
            <person name="Bonometti L."/>
            <person name="Westerberg I."/>
            <person name="Brannstrom I.O."/>
            <person name="Guillou S."/>
            <person name="Cros-Aarteil S."/>
            <person name="Calhoun S."/>
            <person name="Haridas S."/>
            <person name="Kuo A."/>
            <person name="Mondo S."/>
            <person name="Pangilinan J."/>
            <person name="Riley R."/>
            <person name="Labutti K."/>
            <person name="Andreopoulos B."/>
            <person name="Lipzen A."/>
            <person name="Chen C."/>
            <person name="Yanf M."/>
            <person name="Daum C."/>
            <person name="Ng V."/>
            <person name="Clum A."/>
            <person name="Ohm R."/>
            <person name="Martin F."/>
            <person name="Silar P."/>
            <person name="Natvig D."/>
            <person name="Lalanne C."/>
            <person name="Gautier V."/>
            <person name="Ament-Velasquez S.L."/>
            <person name="Kruys A."/>
            <person name="Hutchinson M.I."/>
            <person name="Powell A.J."/>
            <person name="Barry K."/>
            <person name="Miller A.N."/>
            <person name="Grigoriev I.V."/>
            <person name="Debuchy R."/>
            <person name="Gladieux P."/>
            <person name="Thoren M.H."/>
            <person name="Johannesson H."/>
        </authorList>
    </citation>
    <scope>NUCLEOTIDE SEQUENCE</scope>
    <source>
        <strain evidence="6">CBS 123565</strain>
    </source>
</reference>
<dbReference type="PANTHER" id="PTHR30480">
    <property type="entry name" value="BETA-HEXOSAMINIDASE-RELATED"/>
    <property type="match status" value="1"/>
</dbReference>
<accession>A0AAN6ULE3</accession>
<dbReference type="EMBL" id="MU853407">
    <property type="protein sequence ID" value="KAK4134760.1"/>
    <property type="molecule type" value="Genomic_DNA"/>
</dbReference>
<dbReference type="PANTHER" id="PTHR30480:SF8">
    <property type="entry name" value="PUTATIVE (AFU_ORTHOLOGUE AFUA_8G04060)-RELATED"/>
    <property type="match status" value="1"/>
</dbReference>
<evidence type="ECO:0000256" key="2">
    <source>
        <dbReference type="ARBA" id="ARBA00022801"/>
    </source>
</evidence>
<dbReference type="SUPFAM" id="SSF51445">
    <property type="entry name" value="(Trans)glycosidases"/>
    <property type="match status" value="1"/>
</dbReference>
<dbReference type="FunFam" id="3.40.50.1700:FF:000013">
    <property type="entry name" value="Glycoside hydrolase family 3 protein"/>
    <property type="match status" value="1"/>
</dbReference>
<dbReference type="GO" id="GO:0004553">
    <property type="term" value="F:hydrolase activity, hydrolyzing O-glycosyl compounds"/>
    <property type="evidence" value="ECO:0007669"/>
    <property type="project" value="InterPro"/>
</dbReference>
<dbReference type="GO" id="GO:0009254">
    <property type="term" value="P:peptidoglycan turnover"/>
    <property type="evidence" value="ECO:0007669"/>
    <property type="project" value="TreeGrafter"/>
</dbReference>
<feature type="domain" description="Glycoside hydrolase family 3 N-terminal" evidence="5">
    <location>
        <begin position="9"/>
        <end position="292"/>
    </location>
</feature>
<dbReference type="Proteomes" id="UP001304895">
    <property type="component" value="Unassembled WGS sequence"/>
</dbReference>
<keyword evidence="7" id="KW-1185">Reference proteome</keyword>
<dbReference type="AlphaFoldDB" id="A0AAN6ULE3"/>
<dbReference type="SUPFAM" id="SSF55729">
    <property type="entry name" value="Acyl-CoA N-acyltransferases (Nat)"/>
    <property type="match status" value="1"/>
</dbReference>
<evidence type="ECO:0000256" key="4">
    <source>
        <dbReference type="ARBA" id="ARBA00023295"/>
    </source>
</evidence>
<name>A0AAN6ULE3_9PEZI</name>
<dbReference type="Gene3D" id="3.20.20.300">
    <property type="entry name" value="Glycoside hydrolase, family 3, N-terminal domain"/>
    <property type="match status" value="1"/>
</dbReference>
<sequence>MLTATPAAHQTARLVQELQTIAHQAGHPQPLLIALDQENGGVNSLYDEDYICQFPSAMGQAAAGSVDLTYKVAKATATEVSAVGVNLILGPVLDVLSNARYQPLGVRATGDDPQEVSQYGIAAMNGYKDAGIATCGKHFPSYGNLDFLGSSLDIPIITQTLEELSLSALVPFRNAIATGRLDAMFVGGCGITNPSMNVNHACLSDQVVDDLLRNELGFQGVAISECLEMEVLRNEIGVKTGTVMAVEAGCDLVLLCRAYDVQLEAISGLKLGLENELITKDRIYTSLRRVLRMKKSCTSWPKALNPPGISLLSKIHASHLALSSKTYDDSISVVRDNENLLPLSGWMHQEEELLLLTPLVKPLPASSMTKAILEGKNRSDAAPTTHDKWAHRDRGAIMSGEGVFRELGRSLARSRHGKLLHTSYTANGVRPVHENLINRASCIIIATADANRNLYQAGFAKHVAMMCSMLKASGQKKSLVVVAVSSPYDFAMDKSIGTYICTFDFTETAMAALVRVLCGKFKPQGTLPGTLRKSRKVLKSRQHWLVESYDRERDSKGLDDLLQALARASAPTQQFLRTTRAHTFELPSRPIEESHYVVRNSSTQALYGFCATYYVNGTGIIGALFVDPTKRNVSIGRSLQRRALRGLAQRPGIKKMQLGMSFPGAFLGIPADDSAGGLKQWFANGGWDLQFPRRLANLTIGALGAWAAPEGLLQRIQRAGISFDLIHGLDGADSVLAHVKAHANPEVLELYRAALQDTKMCGVVRAKNHTASLLGTVIICRPGSRLARFVPPLQSAPGRDEGPIGGILAPTVAPSSAAQPGLVLQGLALMGLRQNKAHQSQRSVLSWVQDEAYEPLLAMGFEVLQAFEEFTNPPDNWQDVA</sequence>
<dbReference type="GO" id="GO:0005975">
    <property type="term" value="P:carbohydrate metabolic process"/>
    <property type="evidence" value="ECO:0007669"/>
    <property type="project" value="InterPro"/>
</dbReference>
<evidence type="ECO:0000313" key="6">
    <source>
        <dbReference type="EMBL" id="KAK4134760.1"/>
    </source>
</evidence>
<keyword evidence="4" id="KW-0326">Glycosidase</keyword>
<comment type="caution">
    <text evidence="6">The sequence shown here is derived from an EMBL/GenBank/DDBJ whole genome shotgun (WGS) entry which is preliminary data.</text>
</comment>
<protein>
    <submittedName>
        <fullName evidence="6">Glycoside hydrolase family 3 protein</fullName>
    </submittedName>
</protein>
<dbReference type="InterPro" id="IPR016181">
    <property type="entry name" value="Acyl_CoA_acyltransferase"/>
</dbReference>
<dbReference type="InterPro" id="IPR036962">
    <property type="entry name" value="Glyco_hydro_3_N_sf"/>
</dbReference>
<dbReference type="InterPro" id="IPR001764">
    <property type="entry name" value="Glyco_hydro_3_N"/>
</dbReference>
<gene>
    <name evidence="6" type="ORF">BT67DRAFT_441207</name>
</gene>
<dbReference type="InterPro" id="IPR050226">
    <property type="entry name" value="NagZ_Beta-hexosaminidase"/>
</dbReference>
<dbReference type="Gene3D" id="3.40.50.1700">
    <property type="entry name" value="Glycoside hydrolase family 3 C-terminal domain"/>
    <property type="match status" value="1"/>
</dbReference>
<evidence type="ECO:0000256" key="1">
    <source>
        <dbReference type="ARBA" id="ARBA00005336"/>
    </source>
</evidence>
<reference evidence="6" key="1">
    <citation type="journal article" date="2023" name="Mol. Phylogenet. Evol.">
        <title>Genome-scale phylogeny and comparative genomics of the fungal order Sordariales.</title>
        <authorList>
            <person name="Hensen N."/>
            <person name="Bonometti L."/>
            <person name="Westerberg I."/>
            <person name="Brannstrom I.O."/>
            <person name="Guillou S."/>
            <person name="Cros-Aarteil S."/>
            <person name="Calhoun S."/>
            <person name="Haridas S."/>
            <person name="Kuo A."/>
            <person name="Mondo S."/>
            <person name="Pangilinan J."/>
            <person name="Riley R."/>
            <person name="LaButti K."/>
            <person name="Andreopoulos B."/>
            <person name="Lipzen A."/>
            <person name="Chen C."/>
            <person name="Yan M."/>
            <person name="Daum C."/>
            <person name="Ng V."/>
            <person name="Clum A."/>
            <person name="Steindorff A."/>
            <person name="Ohm R.A."/>
            <person name="Martin F."/>
            <person name="Silar P."/>
            <person name="Natvig D.O."/>
            <person name="Lalanne C."/>
            <person name="Gautier V."/>
            <person name="Ament-Velasquez S.L."/>
            <person name="Kruys A."/>
            <person name="Hutchinson M.I."/>
            <person name="Powell A.J."/>
            <person name="Barry K."/>
            <person name="Miller A.N."/>
            <person name="Grigoriev I.V."/>
            <person name="Debuchy R."/>
            <person name="Gladieux P."/>
            <person name="Hiltunen Thoren M."/>
            <person name="Johannesson H."/>
        </authorList>
    </citation>
    <scope>NUCLEOTIDE SEQUENCE</scope>
    <source>
        <strain evidence="6">CBS 123565</strain>
    </source>
</reference>
<dbReference type="InterPro" id="IPR036881">
    <property type="entry name" value="Glyco_hydro_3_C_sf"/>
</dbReference>
<dbReference type="InterPro" id="IPR017853">
    <property type="entry name" value="GH"/>
</dbReference>